<reference evidence="1 2" key="2">
    <citation type="journal article" date="2013" name="Plant Cell Physiol.">
        <title>Rice Annotation Project Database (RAP-DB): an integrative and interactive database for rice genomics.</title>
        <authorList>
            <person name="Sakai H."/>
            <person name="Lee S.S."/>
            <person name="Tanaka T."/>
            <person name="Numa H."/>
            <person name="Kim J."/>
            <person name="Kawahara Y."/>
            <person name="Wakimoto H."/>
            <person name="Yang C.C."/>
            <person name="Iwamoto M."/>
            <person name="Abe T."/>
            <person name="Yamada Y."/>
            <person name="Muto A."/>
            <person name="Inokuchi H."/>
            <person name="Ikemura T."/>
            <person name="Matsumoto T."/>
            <person name="Sasaki T."/>
            <person name="Itoh T."/>
        </authorList>
    </citation>
    <scope>NUCLEOTIDE SEQUENCE [LARGE SCALE GENOMIC DNA]</scope>
    <source>
        <strain evidence="2">cv. Nipponbare</strain>
    </source>
</reference>
<organism evidence="1 2">
    <name type="scientific">Oryza sativa subsp. japonica</name>
    <name type="common">Rice</name>
    <dbReference type="NCBI Taxonomy" id="39947"/>
    <lineage>
        <taxon>Eukaryota</taxon>
        <taxon>Viridiplantae</taxon>
        <taxon>Streptophyta</taxon>
        <taxon>Embryophyta</taxon>
        <taxon>Tracheophyta</taxon>
        <taxon>Spermatophyta</taxon>
        <taxon>Magnoliopsida</taxon>
        <taxon>Liliopsida</taxon>
        <taxon>Poales</taxon>
        <taxon>Poaceae</taxon>
        <taxon>BOP clade</taxon>
        <taxon>Oryzoideae</taxon>
        <taxon>Oryzeae</taxon>
        <taxon>Oryzinae</taxon>
        <taxon>Oryza</taxon>
        <taxon>Oryza sativa</taxon>
    </lineage>
</organism>
<dbReference type="Proteomes" id="UP000059680">
    <property type="component" value="Chromosome 11"/>
</dbReference>
<dbReference type="AlphaFoldDB" id="A0A0P0Y0J0"/>
<dbReference type="InParanoid" id="A0A0P0Y0J0"/>
<evidence type="ECO:0000313" key="1">
    <source>
        <dbReference type="EMBL" id="BAT13325.1"/>
    </source>
</evidence>
<protein>
    <submittedName>
        <fullName evidence="1">Os11g0230000 protein</fullName>
    </submittedName>
</protein>
<evidence type="ECO:0000313" key="2">
    <source>
        <dbReference type="Proteomes" id="UP000059680"/>
    </source>
</evidence>
<accession>A0A0P0Y0J0</accession>
<proteinExistence type="predicted"/>
<dbReference type="PaxDb" id="39947-A0A0P0Y0J0"/>
<dbReference type="EMBL" id="AP014967">
    <property type="protein sequence ID" value="BAT13325.1"/>
    <property type="molecule type" value="Genomic_DNA"/>
</dbReference>
<reference evidence="2" key="1">
    <citation type="journal article" date="2005" name="Nature">
        <title>The map-based sequence of the rice genome.</title>
        <authorList>
            <consortium name="International rice genome sequencing project (IRGSP)"/>
            <person name="Matsumoto T."/>
            <person name="Wu J."/>
            <person name="Kanamori H."/>
            <person name="Katayose Y."/>
            <person name="Fujisawa M."/>
            <person name="Namiki N."/>
            <person name="Mizuno H."/>
            <person name="Yamamoto K."/>
            <person name="Antonio B.A."/>
            <person name="Baba T."/>
            <person name="Sakata K."/>
            <person name="Nagamura Y."/>
            <person name="Aoki H."/>
            <person name="Arikawa K."/>
            <person name="Arita K."/>
            <person name="Bito T."/>
            <person name="Chiden Y."/>
            <person name="Fujitsuka N."/>
            <person name="Fukunaka R."/>
            <person name="Hamada M."/>
            <person name="Harada C."/>
            <person name="Hayashi A."/>
            <person name="Hijishita S."/>
            <person name="Honda M."/>
            <person name="Hosokawa S."/>
            <person name="Ichikawa Y."/>
            <person name="Idonuma A."/>
            <person name="Iijima M."/>
            <person name="Ikeda M."/>
            <person name="Ikeno M."/>
            <person name="Ito K."/>
            <person name="Ito S."/>
            <person name="Ito T."/>
            <person name="Ito Y."/>
            <person name="Ito Y."/>
            <person name="Iwabuchi A."/>
            <person name="Kamiya K."/>
            <person name="Karasawa W."/>
            <person name="Kurita K."/>
            <person name="Katagiri S."/>
            <person name="Kikuta A."/>
            <person name="Kobayashi H."/>
            <person name="Kobayashi N."/>
            <person name="Machita K."/>
            <person name="Maehara T."/>
            <person name="Masukawa M."/>
            <person name="Mizubayashi T."/>
            <person name="Mukai Y."/>
            <person name="Nagasaki H."/>
            <person name="Nagata Y."/>
            <person name="Naito S."/>
            <person name="Nakashima M."/>
            <person name="Nakama Y."/>
            <person name="Nakamichi Y."/>
            <person name="Nakamura M."/>
            <person name="Meguro A."/>
            <person name="Negishi M."/>
            <person name="Ohta I."/>
            <person name="Ohta T."/>
            <person name="Okamoto M."/>
            <person name="Ono N."/>
            <person name="Saji S."/>
            <person name="Sakaguchi M."/>
            <person name="Sakai K."/>
            <person name="Shibata M."/>
            <person name="Shimokawa T."/>
            <person name="Song J."/>
            <person name="Takazaki Y."/>
            <person name="Terasawa K."/>
            <person name="Tsugane M."/>
            <person name="Tsuji K."/>
            <person name="Ueda S."/>
            <person name="Waki K."/>
            <person name="Yamagata H."/>
            <person name="Yamamoto M."/>
            <person name="Yamamoto S."/>
            <person name="Yamane H."/>
            <person name="Yoshiki S."/>
            <person name="Yoshihara R."/>
            <person name="Yukawa K."/>
            <person name="Zhong H."/>
            <person name="Yano M."/>
            <person name="Yuan Q."/>
            <person name="Ouyang S."/>
            <person name="Liu J."/>
            <person name="Jones K.M."/>
            <person name="Gansberger K."/>
            <person name="Moffat K."/>
            <person name="Hill J."/>
            <person name="Bera J."/>
            <person name="Fadrosh D."/>
            <person name="Jin S."/>
            <person name="Johri S."/>
            <person name="Kim M."/>
            <person name="Overton L."/>
            <person name="Reardon M."/>
            <person name="Tsitrin T."/>
            <person name="Vuong H."/>
            <person name="Weaver B."/>
            <person name="Ciecko A."/>
            <person name="Tallon L."/>
            <person name="Jackson J."/>
            <person name="Pai G."/>
            <person name="Aken S.V."/>
            <person name="Utterback T."/>
            <person name="Reidmuller S."/>
            <person name="Feldblyum T."/>
            <person name="Hsiao J."/>
            <person name="Zismann V."/>
            <person name="Iobst S."/>
            <person name="de Vazeille A.R."/>
            <person name="Buell C.R."/>
            <person name="Ying K."/>
            <person name="Li Y."/>
            <person name="Lu T."/>
            <person name="Huang Y."/>
            <person name="Zhao Q."/>
            <person name="Feng Q."/>
            <person name="Zhang L."/>
            <person name="Zhu J."/>
            <person name="Weng Q."/>
            <person name="Mu J."/>
            <person name="Lu Y."/>
            <person name="Fan D."/>
            <person name="Liu Y."/>
            <person name="Guan J."/>
            <person name="Zhang Y."/>
            <person name="Yu S."/>
            <person name="Liu X."/>
            <person name="Zhang Y."/>
            <person name="Hong G."/>
            <person name="Han B."/>
            <person name="Choisne N."/>
            <person name="Demange N."/>
            <person name="Orjeda G."/>
            <person name="Samain S."/>
            <person name="Cattolico L."/>
            <person name="Pelletier E."/>
            <person name="Couloux A."/>
            <person name="Segurens B."/>
            <person name="Wincker P."/>
            <person name="D'Hont A."/>
            <person name="Scarpelli C."/>
            <person name="Weissenbach J."/>
            <person name="Salanoubat M."/>
            <person name="Quetier F."/>
            <person name="Yu Y."/>
            <person name="Kim H.R."/>
            <person name="Rambo T."/>
            <person name="Currie J."/>
            <person name="Collura K."/>
            <person name="Luo M."/>
            <person name="Yang T."/>
            <person name="Ammiraju J.S.S."/>
            <person name="Engler F."/>
            <person name="Soderlund C."/>
            <person name="Wing R.A."/>
            <person name="Palmer L.E."/>
            <person name="de la Bastide M."/>
            <person name="Spiegel L."/>
            <person name="Nascimento L."/>
            <person name="Zutavern T."/>
            <person name="O'Shaughnessy A."/>
            <person name="Dike S."/>
            <person name="Dedhia N."/>
            <person name="Preston R."/>
            <person name="Balija V."/>
            <person name="McCombie W.R."/>
            <person name="Chow T."/>
            <person name="Chen H."/>
            <person name="Chung M."/>
            <person name="Chen C."/>
            <person name="Shaw J."/>
            <person name="Wu H."/>
            <person name="Hsiao K."/>
            <person name="Chao Y."/>
            <person name="Chu M."/>
            <person name="Cheng C."/>
            <person name="Hour A."/>
            <person name="Lee P."/>
            <person name="Lin S."/>
            <person name="Lin Y."/>
            <person name="Liou J."/>
            <person name="Liu S."/>
            <person name="Hsing Y."/>
            <person name="Raghuvanshi S."/>
            <person name="Mohanty A."/>
            <person name="Bharti A.K."/>
            <person name="Gaur A."/>
            <person name="Gupta V."/>
            <person name="Kumar D."/>
            <person name="Ravi V."/>
            <person name="Vij S."/>
            <person name="Kapur A."/>
            <person name="Khurana P."/>
            <person name="Khurana P."/>
            <person name="Khurana J.P."/>
            <person name="Tyagi A.K."/>
            <person name="Gaikwad K."/>
            <person name="Singh A."/>
            <person name="Dalal V."/>
            <person name="Srivastava S."/>
            <person name="Dixit A."/>
            <person name="Pal A.K."/>
            <person name="Ghazi I.A."/>
            <person name="Yadav M."/>
            <person name="Pandit A."/>
            <person name="Bhargava A."/>
            <person name="Sureshbabu K."/>
            <person name="Batra K."/>
            <person name="Sharma T.R."/>
            <person name="Mohapatra T."/>
            <person name="Singh N.K."/>
            <person name="Messing J."/>
            <person name="Nelson A.B."/>
            <person name="Fuks G."/>
            <person name="Kavchok S."/>
            <person name="Keizer G."/>
            <person name="Linton E."/>
            <person name="Llaca V."/>
            <person name="Song R."/>
            <person name="Tanyolac B."/>
            <person name="Young S."/>
            <person name="Ho-Il K."/>
            <person name="Hahn J.H."/>
            <person name="Sangsakoo G."/>
            <person name="Vanavichit A."/>
            <person name="de Mattos Luiz.A.T."/>
            <person name="Zimmer P.D."/>
            <person name="Malone G."/>
            <person name="Dellagostin O."/>
            <person name="de Oliveira A.C."/>
            <person name="Bevan M."/>
            <person name="Bancroft I."/>
            <person name="Minx P."/>
            <person name="Cordum H."/>
            <person name="Wilson R."/>
            <person name="Cheng Z."/>
            <person name="Jin W."/>
            <person name="Jiang J."/>
            <person name="Leong S.A."/>
            <person name="Iwama H."/>
            <person name="Gojobori T."/>
            <person name="Itoh T."/>
            <person name="Niimura Y."/>
            <person name="Fujii Y."/>
            <person name="Habara T."/>
            <person name="Sakai H."/>
            <person name="Sato Y."/>
            <person name="Wilson G."/>
            <person name="Kumar K."/>
            <person name="McCouch S."/>
            <person name="Juretic N."/>
            <person name="Hoen D."/>
            <person name="Wright S."/>
            <person name="Bruskiewich R."/>
            <person name="Bureau T."/>
            <person name="Miyao A."/>
            <person name="Hirochika H."/>
            <person name="Nishikawa T."/>
            <person name="Kadowaki K."/>
            <person name="Sugiura M."/>
            <person name="Burr B."/>
            <person name="Sasaki T."/>
        </authorList>
    </citation>
    <scope>NUCLEOTIDE SEQUENCE [LARGE SCALE GENOMIC DNA]</scope>
    <source>
        <strain evidence="2">cv. Nipponbare</strain>
    </source>
</reference>
<dbReference type="SMR" id="A0A0P0Y0J0"/>
<keyword evidence="2" id="KW-1185">Reference proteome</keyword>
<sequence length="76" mass="7721">MMTTTIATDGAAAACPPALVPSSYASAIKLPCGVGSFLDFRAYSLPTPQPQTPPDLAATAAHYPECGLVPVLTTLT</sequence>
<reference evidence="1 2" key="3">
    <citation type="journal article" date="2013" name="Rice">
        <title>Improvement of the Oryza sativa Nipponbare reference genome using next generation sequence and optical map data.</title>
        <authorList>
            <person name="Kawahara Y."/>
            <person name="de la Bastide M."/>
            <person name="Hamilton J.P."/>
            <person name="Kanamori H."/>
            <person name="McCombie W.R."/>
            <person name="Ouyang S."/>
            <person name="Schwartz D.C."/>
            <person name="Tanaka T."/>
            <person name="Wu J."/>
            <person name="Zhou S."/>
            <person name="Childs K.L."/>
            <person name="Davidson R.M."/>
            <person name="Lin H."/>
            <person name="Quesada-Ocampo L."/>
            <person name="Vaillancourt B."/>
            <person name="Sakai H."/>
            <person name="Lee S.S."/>
            <person name="Kim J."/>
            <person name="Numa H."/>
            <person name="Itoh T."/>
            <person name="Buell C.R."/>
            <person name="Matsumoto T."/>
        </authorList>
    </citation>
    <scope>NUCLEOTIDE SEQUENCE [LARGE SCALE GENOMIC DNA]</scope>
    <source>
        <strain evidence="2">cv. Nipponbare</strain>
    </source>
</reference>
<gene>
    <name evidence="1" type="ordered locus">Os11g0230000</name>
    <name evidence="1" type="ORF">OSNPB_110230000</name>
</gene>
<name>A0A0P0Y0J0_ORYSJ</name>